<evidence type="ECO:0000313" key="2">
    <source>
        <dbReference type="EMBL" id="KAI5448100.1"/>
    </source>
</evidence>
<dbReference type="Gramene" id="Psat01G0550100-T3">
    <property type="protein sequence ID" value="KAI5448100.1"/>
    <property type="gene ID" value="KIW84_015501"/>
</dbReference>
<evidence type="ECO:0000256" key="1">
    <source>
        <dbReference type="SAM" id="MobiDB-lite"/>
    </source>
</evidence>
<organism evidence="2 3">
    <name type="scientific">Pisum sativum</name>
    <name type="common">Garden pea</name>
    <name type="synonym">Lathyrus oleraceus</name>
    <dbReference type="NCBI Taxonomy" id="3888"/>
    <lineage>
        <taxon>Eukaryota</taxon>
        <taxon>Viridiplantae</taxon>
        <taxon>Streptophyta</taxon>
        <taxon>Embryophyta</taxon>
        <taxon>Tracheophyta</taxon>
        <taxon>Spermatophyta</taxon>
        <taxon>Magnoliopsida</taxon>
        <taxon>eudicotyledons</taxon>
        <taxon>Gunneridae</taxon>
        <taxon>Pentapetalae</taxon>
        <taxon>rosids</taxon>
        <taxon>fabids</taxon>
        <taxon>Fabales</taxon>
        <taxon>Fabaceae</taxon>
        <taxon>Papilionoideae</taxon>
        <taxon>50 kb inversion clade</taxon>
        <taxon>NPAAA clade</taxon>
        <taxon>Hologalegina</taxon>
        <taxon>IRL clade</taxon>
        <taxon>Fabeae</taxon>
        <taxon>Lathyrus</taxon>
    </lineage>
</organism>
<gene>
    <name evidence="2" type="ORF">KIW84_015501</name>
</gene>
<keyword evidence="3" id="KW-1185">Reference proteome</keyword>
<dbReference type="PANTHER" id="PTHR15398:SF4">
    <property type="entry name" value="BROMODOMAIN-CONTAINING PROTEIN 8 ISOFORM X1"/>
    <property type="match status" value="1"/>
</dbReference>
<dbReference type="GO" id="GO:0035267">
    <property type="term" value="C:NuA4 histone acetyltransferase complex"/>
    <property type="evidence" value="ECO:0007669"/>
    <property type="project" value="TreeGrafter"/>
</dbReference>
<proteinExistence type="predicted"/>
<dbReference type="Proteomes" id="UP001058974">
    <property type="component" value="Chromosome 1"/>
</dbReference>
<accession>A0A9D5BQZ7</accession>
<feature type="compositionally biased region" description="Polar residues" evidence="1">
    <location>
        <begin position="113"/>
        <end position="127"/>
    </location>
</feature>
<name>A0A9D5BQZ7_PEA</name>
<dbReference type="AlphaFoldDB" id="A0A9D5BQZ7"/>
<protein>
    <submittedName>
        <fullName evidence="2">Uncharacterized protein</fullName>
    </submittedName>
</protein>
<reference evidence="2 3" key="1">
    <citation type="journal article" date="2022" name="Nat. Genet.">
        <title>Improved pea reference genome and pan-genome highlight genomic features and evolutionary characteristics.</title>
        <authorList>
            <person name="Yang T."/>
            <person name="Liu R."/>
            <person name="Luo Y."/>
            <person name="Hu S."/>
            <person name="Wang D."/>
            <person name="Wang C."/>
            <person name="Pandey M.K."/>
            <person name="Ge S."/>
            <person name="Xu Q."/>
            <person name="Li N."/>
            <person name="Li G."/>
            <person name="Huang Y."/>
            <person name="Saxena R.K."/>
            <person name="Ji Y."/>
            <person name="Li M."/>
            <person name="Yan X."/>
            <person name="He Y."/>
            <person name="Liu Y."/>
            <person name="Wang X."/>
            <person name="Xiang C."/>
            <person name="Varshney R.K."/>
            <person name="Ding H."/>
            <person name="Gao S."/>
            <person name="Zong X."/>
        </authorList>
    </citation>
    <scope>NUCLEOTIDE SEQUENCE [LARGE SCALE GENOMIC DNA]</scope>
    <source>
        <strain evidence="2 3">cv. Zhongwan 6</strain>
    </source>
</reference>
<evidence type="ECO:0000313" key="3">
    <source>
        <dbReference type="Proteomes" id="UP001058974"/>
    </source>
</evidence>
<feature type="compositionally biased region" description="Basic and acidic residues" evidence="1">
    <location>
        <begin position="86"/>
        <end position="110"/>
    </location>
</feature>
<sequence>MTGTSSPLNSEPERCVLTLLPLRAWFEELKKTRVEELKKALERSEDSIGSLQSKLEVLEAEKNEKKDDCKNGLESPVSHIPSKKLQRVESSTKETSKDELSTKETSKDDLSAGSFTHETRINWSPESQVPAASADDNETKPEVSQSTEQIKVSNVDNLANFLYEGQMRTCRKPRGKRKRKDCSRNIKEAASIGESDLLDSADVLSWCKESSTSNCGEVAKSSDDVGNRNKNSRKRDAEDMIEILDSIFETKGASAFRRRLDSQVCVIRVSSCTFVVSFRVFHSRSFRCYEEWIFIFTYSR</sequence>
<dbReference type="EMBL" id="JAMSHJ010000001">
    <property type="protein sequence ID" value="KAI5448100.1"/>
    <property type="molecule type" value="Genomic_DNA"/>
</dbReference>
<dbReference type="PANTHER" id="PTHR15398">
    <property type="entry name" value="BROMODOMAIN-CONTAINING PROTEIN 8"/>
    <property type="match status" value="1"/>
</dbReference>
<feature type="compositionally biased region" description="Basic and acidic residues" evidence="1">
    <location>
        <begin position="62"/>
        <end position="71"/>
    </location>
</feature>
<comment type="caution">
    <text evidence="2">The sequence shown here is derived from an EMBL/GenBank/DDBJ whole genome shotgun (WGS) entry which is preliminary data.</text>
</comment>
<feature type="region of interest" description="Disordered" evidence="1">
    <location>
        <begin position="62"/>
        <end position="149"/>
    </location>
</feature>